<feature type="compositionally biased region" description="Low complexity" evidence="13">
    <location>
        <begin position="263"/>
        <end position="287"/>
    </location>
</feature>
<dbReference type="InterPro" id="IPR013083">
    <property type="entry name" value="Znf_RING/FYVE/PHD"/>
</dbReference>
<dbReference type="SMART" id="SM00320">
    <property type="entry name" value="WD40"/>
    <property type="match status" value="6"/>
</dbReference>
<dbReference type="Pfam" id="PF00400">
    <property type="entry name" value="WD40"/>
    <property type="match status" value="5"/>
</dbReference>
<dbReference type="InterPro" id="IPR019775">
    <property type="entry name" value="WD40_repeat_CS"/>
</dbReference>
<organism evidence="15 16">
    <name type="scientific">Linnemannia schmuckeri</name>
    <dbReference type="NCBI Taxonomy" id="64567"/>
    <lineage>
        <taxon>Eukaryota</taxon>
        <taxon>Fungi</taxon>
        <taxon>Fungi incertae sedis</taxon>
        <taxon>Mucoromycota</taxon>
        <taxon>Mortierellomycotina</taxon>
        <taxon>Mortierellomycetes</taxon>
        <taxon>Mortierellales</taxon>
        <taxon>Mortierellaceae</taxon>
        <taxon>Linnemannia</taxon>
    </lineage>
</organism>
<evidence type="ECO:0000256" key="7">
    <source>
        <dbReference type="ARBA" id="ARBA00022771"/>
    </source>
</evidence>
<keyword evidence="6" id="KW-0677">Repeat</keyword>
<proteinExistence type="inferred from homology"/>
<evidence type="ECO:0000256" key="1">
    <source>
        <dbReference type="ARBA" id="ARBA00004123"/>
    </source>
</evidence>
<dbReference type="Gene3D" id="2.130.10.10">
    <property type="entry name" value="YVTN repeat-like/Quinoprotein amine dehydrogenase"/>
    <property type="match status" value="1"/>
</dbReference>
<feature type="repeat" description="WD" evidence="12">
    <location>
        <begin position="643"/>
        <end position="685"/>
    </location>
</feature>
<dbReference type="GO" id="GO:0008270">
    <property type="term" value="F:zinc ion binding"/>
    <property type="evidence" value="ECO:0007669"/>
    <property type="project" value="UniProtKB-KW"/>
</dbReference>
<keyword evidence="10" id="KW-0539">Nucleus</keyword>
<comment type="similarity">
    <text evidence="3">Belongs to the WD repeat RBAP46/RBAP48/MSI1 family.</text>
</comment>
<evidence type="ECO:0000256" key="9">
    <source>
        <dbReference type="ARBA" id="ARBA00022853"/>
    </source>
</evidence>
<dbReference type="InterPro" id="IPR000306">
    <property type="entry name" value="Znf_FYVE"/>
</dbReference>
<dbReference type="FunFam" id="2.130.10.10:FF:000512">
    <property type="entry name" value="WD-40 repeat-containing protein MSI1"/>
    <property type="match status" value="1"/>
</dbReference>
<dbReference type="Proteomes" id="UP000748756">
    <property type="component" value="Unassembled WGS sequence"/>
</dbReference>
<comment type="caution">
    <text evidence="15">The sequence shown here is derived from an EMBL/GenBank/DDBJ whole genome shotgun (WGS) entry which is preliminary data.</text>
</comment>
<dbReference type="InterPro" id="IPR001680">
    <property type="entry name" value="WD40_rpt"/>
</dbReference>
<feature type="compositionally biased region" description="Polar residues" evidence="13">
    <location>
        <begin position="186"/>
        <end position="196"/>
    </location>
</feature>
<dbReference type="InterPro" id="IPR017455">
    <property type="entry name" value="Znf_FYVE-rel"/>
</dbReference>
<comment type="subcellular location">
    <subcellularLocation>
        <location evidence="2">Early endosome</location>
    </subcellularLocation>
    <subcellularLocation>
        <location evidence="1">Nucleus</location>
    </subcellularLocation>
</comment>
<dbReference type="PRINTS" id="PR00320">
    <property type="entry name" value="GPROTEINBRPT"/>
</dbReference>
<feature type="compositionally biased region" description="Polar residues" evidence="13">
    <location>
        <begin position="240"/>
        <end position="251"/>
    </location>
</feature>
<dbReference type="InterPro" id="IPR022052">
    <property type="entry name" value="Histone-bd_RBBP4-like_N"/>
</dbReference>
<keyword evidence="8" id="KW-0862">Zinc</keyword>
<evidence type="ECO:0000256" key="4">
    <source>
        <dbReference type="ARBA" id="ARBA00022574"/>
    </source>
</evidence>
<keyword evidence="16" id="KW-1185">Reference proteome</keyword>
<dbReference type="GO" id="GO:0005634">
    <property type="term" value="C:nucleus"/>
    <property type="evidence" value="ECO:0007669"/>
    <property type="project" value="UniProtKB-SubCell"/>
</dbReference>
<dbReference type="CDD" id="cd00200">
    <property type="entry name" value="WD40"/>
    <property type="match status" value="1"/>
</dbReference>
<dbReference type="GO" id="GO:0005769">
    <property type="term" value="C:early endosome"/>
    <property type="evidence" value="ECO:0007669"/>
    <property type="project" value="UniProtKB-SubCell"/>
</dbReference>
<dbReference type="AlphaFoldDB" id="A0A9P5RUY2"/>
<evidence type="ECO:0000256" key="13">
    <source>
        <dbReference type="SAM" id="MobiDB-lite"/>
    </source>
</evidence>
<dbReference type="PROSITE" id="PS00678">
    <property type="entry name" value="WD_REPEATS_1"/>
    <property type="match status" value="2"/>
</dbReference>
<dbReference type="InterPro" id="IPR020472">
    <property type="entry name" value="WD40_PAC1"/>
</dbReference>
<dbReference type="SUPFAM" id="SSF50978">
    <property type="entry name" value="WD40 repeat-like"/>
    <property type="match status" value="1"/>
</dbReference>
<reference evidence="15" key="1">
    <citation type="journal article" date="2020" name="Fungal Divers.">
        <title>Resolving the Mortierellaceae phylogeny through synthesis of multi-gene phylogenetics and phylogenomics.</title>
        <authorList>
            <person name="Vandepol N."/>
            <person name="Liber J."/>
            <person name="Desiro A."/>
            <person name="Na H."/>
            <person name="Kennedy M."/>
            <person name="Barry K."/>
            <person name="Grigoriev I.V."/>
            <person name="Miller A.N."/>
            <person name="O'Donnell K."/>
            <person name="Stajich J.E."/>
            <person name="Bonito G."/>
        </authorList>
    </citation>
    <scope>NUCLEOTIDE SEQUENCE</scope>
    <source>
        <strain evidence="15">NRRL 6426</strain>
    </source>
</reference>
<accession>A0A9P5RUY2</accession>
<evidence type="ECO:0000256" key="8">
    <source>
        <dbReference type="ARBA" id="ARBA00022833"/>
    </source>
</evidence>
<dbReference type="InterPro" id="IPR050459">
    <property type="entry name" value="WD_repeat_RBAP46/RBAP48/MSI1"/>
</dbReference>
<dbReference type="Pfam" id="PF12265">
    <property type="entry name" value="CAF1C_H4-bd"/>
    <property type="match status" value="1"/>
</dbReference>
<keyword evidence="7 11" id="KW-0863">Zinc-finger</keyword>
<feature type="repeat" description="WD" evidence="12">
    <location>
        <begin position="593"/>
        <end position="635"/>
    </location>
</feature>
<evidence type="ECO:0000256" key="3">
    <source>
        <dbReference type="ARBA" id="ARBA00009341"/>
    </source>
</evidence>
<feature type="compositionally biased region" description="Pro residues" evidence="13">
    <location>
        <begin position="288"/>
        <end position="305"/>
    </location>
</feature>
<feature type="domain" description="FYVE-type" evidence="14">
    <location>
        <begin position="16"/>
        <end position="76"/>
    </location>
</feature>
<evidence type="ECO:0000313" key="15">
    <source>
        <dbReference type="EMBL" id="KAF9148156.1"/>
    </source>
</evidence>
<evidence type="ECO:0000256" key="6">
    <source>
        <dbReference type="ARBA" id="ARBA00022737"/>
    </source>
</evidence>
<evidence type="ECO:0000256" key="5">
    <source>
        <dbReference type="ARBA" id="ARBA00022723"/>
    </source>
</evidence>
<evidence type="ECO:0000259" key="14">
    <source>
        <dbReference type="PROSITE" id="PS50178"/>
    </source>
</evidence>
<dbReference type="PROSITE" id="PS50294">
    <property type="entry name" value="WD_REPEATS_REGION"/>
    <property type="match status" value="4"/>
</dbReference>
<dbReference type="EMBL" id="JAAAUQ010000703">
    <property type="protein sequence ID" value="KAF9148156.1"/>
    <property type="molecule type" value="Genomic_DNA"/>
</dbReference>
<evidence type="ECO:0000256" key="10">
    <source>
        <dbReference type="ARBA" id="ARBA00023242"/>
    </source>
</evidence>
<evidence type="ECO:0000256" key="12">
    <source>
        <dbReference type="PROSITE-ProRule" id="PRU00221"/>
    </source>
</evidence>
<dbReference type="InterPro" id="IPR011011">
    <property type="entry name" value="Znf_FYVE_PHD"/>
</dbReference>
<dbReference type="PROSITE" id="PS50082">
    <property type="entry name" value="WD_REPEATS_2"/>
    <property type="match status" value="4"/>
</dbReference>
<dbReference type="GO" id="GO:0006325">
    <property type="term" value="P:chromatin organization"/>
    <property type="evidence" value="ECO:0007669"/>
    <property type="project" value="UniProtKB-KW"/>
</dbReference>
<keyword evidence="4 12" id="KW-0853">WD repeat</keyword>
<protein>
    <submittedName>
        <fullName evidence="15">CCR4-Not complex caf1 ribonuclease subunit Caf1</fullName>
    </submittedName>
</protein>
<dbReference type="SUPFAM" id="SSF57903">
    <property type="entry name" value="FYVE/PHD zinc finger"/>
    <property type="match status" value="1"/>
</dbReference>
<feature type="repeat" description="WD" evidence="12">
    <location>
        <begin position="689"/>
        <end position="725"/>
    </location>
</feature>
<name>A0A9P5RUY2_9FUNG</name>
<dbReference type="Gene3D" id="3.30.40.10">
    <property type="entry name" value="Zinc/RING finger domain, C3HC4 (zinc finger)"/>
    <property type="match status" value="1"/>
</dbReference>
<dbReference type="SMART" id="SM00064">
    <property type="entry name" value="FYVE"/>
    <property type="match status" value="1"/>
</dbReference>
<sequence length="841" mass="93266">MAAHNPGLAHSIPAFKTGAKSCTRCGKDFHLFRSKKNCHNCGDVVCESCSNFRARLPQFGYSAEVRCCSYCAHFLQVYKMDYAGLSNLNIKTLRGYLVSYNIPTQGMLEKQDLIRAIQSYRPIPEASEVYFRQHLPETPEKSSSLFDELANLGRSESPSGSSQGPSSSDGWSWDLDKFFSKLFSSDDTSAAQTRPAVQTRPARSQSQSQPQSQSRPAQSQPRQSPSQGSTYWPPGGPGTNGSYRPNPTQHRQPPENPPAFNNQQSRAPGAQSQSSQPRPQAGYQQAPRQPPSRPQAAPTPAPSQPSRPAQPLSITLDQVMTANTDPSTLSIKAIKTILDQSCVTYVGVVEKRDLVERLQKLIDNTKAEQTMVQEQEAESKSTDTSAKKSSSGNLPDDDNLCKICCDAALNCVMLNCNHMSTYGGLEANAITEEKLINEEYKIWKKNSPFLYDLVVTHALEWPTLTCQWLPDIERPEGKDYTVQRMLIGTHTSDNDQNYLQIAQVQLPSDSTPIDTRKFDDERGEVGGFGGTECKISVTQRINHEGEVNRARYMKQNPDIIATKTVTGDLFIFDRTRHPSQPAAGGVCSPEIRLKGHTKEGYGLSWNPSVQGHLISASEDTTVCHWDINATTKDRKVLDAFRIYRGHTAVVEDVAWHELHDSLFASVGDDQRMLIWDTRSTSSDKPVHNIHAHAAEVNCVAFSPASEFILATGSGDRTVALWDLRNLKSKLHSFESHQDEILQLAWSPHNETILASAGGDRRINIWDLSRIGEEQTSEDAEDGPPELLFVHGGHTNKVSDFSWNLNEPWVIASTAEDNICQVWQMASNIYSDDADVAPTDLE</sequence>
<feature type="region of interest" description="Disordered" evidence="13">
    <location>
        <begin position="186"/>
        <end position="310"/>
    </location>
</feature>
<dbReference type="Pfam" id="PF01363">
    <property type="entry name" value="FYVE"/>
    <property type="match status" value="1"/>
</dbReference>
<dbReference type="CDD" id="cd00065">
    <property type="entry name" value="FYVE_like_SF"/>
    <property type="match status" value="1"/>
</dbReference>
<dbReference type="InterPro" id="IPR036322">
    <property type="entry name" value="WD40_repeat_dom_sf"/>
</dbReference>
<feature type="compositionally biased region" description="Low complexity" evidence="13">
    <location>
        <begin position="382"/>
        <end position="391"/>
    </location>
</feature>
<evidence type="ECO:0000256" key="11">
    <source>
        <dbReference type="PROSITE-ProRule" id="PRU00091"/>
    </source>
</evidence>
<keyword evidence="5" id="KW-0479">Metal-binding</keyword>
<dbReference type="PROSITE" id="PS50178">
    <property type="entry name" value="ZF_FYVE"/>
    <property type="match status" value="1"/>
</dbReference>
<evidence type="ECO:0000256" key="2">
    <source>
        <dbReference type="ARBA" id="ARBA00004412"/>
    </source>
</evidence>
<keyword evidence="9" id="KW-0156">Chromatin regulator</keyword>
<dbReference type="OrthoDB" id="427795at2759"/>
<evidence type="ECO:0000313" key="16">
    <source>
        <dbReference type="Proteomes" id="UP000748756"/>
    </source>
</evidence>
<gene>
    <name evidence="15" type="primary">CAF1</name>
    <name evidence="15" type="ORF">BG015_010149</name>
</gene>
<feature type="repeat" description="WD" evidence="12">
    <location>
        <begin position="733"/>
        <end position="775"/>
    </location>
</feature>
<dbReference type="InterPro" id="IPR015943">
    <property type="entry name" value="WD40/YVTN_repeat-like_dom_sf"/>
</dbReference>
<feature type="region of interest" description="Disordered" evidence="13">
    <location>
        <begin position="368"/>
        <end position="393"/>
    </location>
</feature>
<dbReference type="PANTHER" id="PTHR22850">
    <property type="entry name" value="WD40 REPEAT FAMILY"/>
    <property type="match status" value="1"/>
</dbReference>
<feature type="compositionally biased region" description="Low complexity" evidence="13">
    <location>
        <begin position="200"/>
        <end position="227"/>
    </location>
</feature>